<feature type="transmembrane region" description="Helical" evidence="4">
    <location>
        <begin position="179"/>
        <end position="196"/>
    </location>
</feature>
<evidence type="ECO:0000313" key="6">
    <source>
        <dbReference type="EMBL" id="NNV23157.1"/>
    </source>
</evidence>
<feature type="transmembrane region" description="Helical" evidence="4">
    <location>
        <begin position="86"/>
        <end position="109"/>
    </location>
</feature>
<evidence type="ECO:0000256" key="4">
    <source>
        <dbReference type="SAM" id="Phobius"/>
    </source>
</evidence>
<dbReference type="InterPro" id="IPR036259">
    <property type="entry name" value="MFS_trans_sf"/>
</dbReference>
<name>A0A7Y3WZ79_9HYPH</name>
<keyword evidence="2 4" id="KW-1133">Transmembrane helix</keyword>
<feature type="domain" description="Major facilitator superfamily (MFS) profile" evidence="5">
    <location>
        <begin position="27"/>
        <end position="225"/>
    </location>
</feature>
<sequence length="225" mass="24521">MLWWVVLALCSDYGWYHAERGKLQRTSTVVLRVEVFFKVGRGSLYSDFGRCIAAFADRLILSAGPPLQSLRVAPFRSFPWLEAKGVTGSLIGLNAAAYAASAMVSVMTIDQLTARVGENRVIAAALLGCSIGLAALAMTDSLPVWFIARFAIGFCASLFPMLDGAWLNTASPQRIRGRISGFFGAGMFAGFAAGPLKTPFLALLMVLPLRWCLLHCIDWHCLHNF</sequence>
<dbReference type="Gene3D" id="1.20.1250.20">
    <property type="entry name" value="MFS general substrate transporter like domains"/>
    <property type="match status" value="1"/>
</dbReference>
<dbReference type="GO" id="GO:0005886">
    <property type="term" value="C:plasma membrane"/>
    <property type="evidence" value="ECO:0007669"/>
    <property type="project" value="TreeGrafter"/>
</dbReference>
<dbReference type="InterPro" id="IPR011701">
    <property type="entry name" value="MFS"/>
</dbReference>
<evidence type="ECO:0000259" key="5">
    <source>
        <dbReference type="PROSITE" id="PS50850"/>
    </source>
</evidence>
<dbReference type="GO" id="GO:0022857">
    <property type="term" value="F:transmembrane transporter activity"/>
    <property type="evidence" value="ECO:0007669"/>
    <property type="project" value="InterPro"/>
</dbReference>
<keyword evidence="3 4" id="KW-0472">Membrane</keyword>
<protein>
    <submittedName>
        <fullName evidence="6">MFS transporter</fullName>
    </submittedName>
</protein>
<evidence type="ECO:0000256" key="1">
    <source>
        <dbReference type="ARBA" id="ARBA00022692"/>
    </source>
</evidence>
<organism evidence="6 7">
    <name type="scientific">Brucella pseudogrignonensis</name>
    <dbReference type="NCBI Taxonomy" id="419475"/>
    <lineage>
        <taxon>Bacteria</taxon>
        <taxon>Pseudomonadati</taxon>
        <taxon>Pseudomonadota</taxon>
        <taxon>Alphaproteobacteria</taxon>
        <taxon>Hyphomicrobiales</taxon>
        <taxon>Brucellaceae</taxon>
        <taxon>Brucella/Ochrobactrum group</taxon>
        <taxon>Brucella</taxon>
    </lineage>
</organism>
<dbReference type="PANTHER" id="PTHR23521">
    <property type="entry name" value="TRANSPORTER MFS SUPERFAMILY"/>
    <property type="match status" value="1"/>
</dbReference>
<dbReference type="InterPro" id="IPR020846">
    <property type="entry name" value="MFS_dom"/>
</dbReference>
<evidence type="ECO:0000256" key="2">
    <source>
        <dbReference type="ARBA" id="ARBA00022989"/>
    </source>
</evidence>
<feature type="transmembrane region" description="Helical" evidence="4">
    <location>
        <begin position="121"/>
        <end position="138"/>
    </location>
</feature>
<dbReference type="SUPFAM" id="SSF103473">
    <property type="entry name" value="MFS general substrate transporter"/>
    <property type="match status" value="1"/>
</dbReference>
<dbReference type="Pfam" id="PF07690">
    <property type="entry name" value="MFS_1"/>
    <property type="match status" value="1"/>
</dbReference>
<keyword evidence="1 4" id="KW-0812">Transmembrane</keyword>
<feature type="transmembrane region" description="Helical" evidence="4">
    <location>
        <begin position="144"/>
        <end position="167"/>
    </location>
</feature>
<accession>A0A7Y3WZ79</accession>
<dbReference type="Proteomes" id="UP000526233">
    <property type="component" value="Unassembled WGS sequence"/>
</dbReference>
<comment type="caution">
    <text evidence="6">The sequence shown here is derived from an EMBL/GenBank/DDBJ whole genome shotgun (WGS) entry which is preliminary data.</text>
</comment>
<evidence type="ECO:0000256" key="3">
    <source>
        <dbReference type="ARBA" id="ARBA00023136"/>
    </source>
</evidence>
<gene>
    <name evidence="6" type="ORF">EHE22_22410</name>
</gene>
<dbReference type="AlphaFoldDB" id="A0A7Y3WZ79"/>
<dbReference type="EMBL" id="PKQI01000004">
    <property type="protein sequence ID" value="NNV23157.1"/>
    <property type="molecule type" value="Genomic_DNA"/>
</dbReference>
<dbReference type="PROSITE" id="PS50850">
    <property type="entry name" value="MFS"/>
    <property type="match status" value="1"/>
</dbReference>
<proteinExistence type="predicted"/>
<reference evidence="6 7" key="1">
    <citation type="submission" date="2018-11" db="EMBL/GenBank/DDBJ databases">
        <title>Genome sequencing and analysis.</title>
        <authorList>
            <person name="Huang Y.-T."/>
        </authorList>
    </citation>
    <scope>NUCLEOTIDE SEQUENCE [LARGE SCALE GENOMIC DNA]</scope>
    <source>
        <strain evidence="6 7">SHIN</strain>
    </source>
</reference>
<dbReference type="PANTHER" id="PTHR23521:SF3">
    <property type="entry name" value="MFS TRANSPORTER"/>
    <property type="match status" value="1"/>
</dbReference>
<evidence type="ECO:0000313" key="7">
    <source>
        <dbReference type="Proteomes" id="UP000526233"/>
    </source>
</evidence>